<dbReference type="GO" id="GO:0036064">
    <property type="term" value="C:ciliary basal body"/>
    <property type="evidence" value="ECO:0007669"/>
    <property type="project" value="TreeGrafter"/>
</dbReference>
<keyword evidence="4" id="KW-0436">Ligase</keyword>
<evidence type="ECO:0000256" key="2">
    <source>
        <dbReference type="ARBA" id="ARBA00006118"/>
    </source>
</evidence>
<evidence type="ECO:0000256" key="10">
    <source>
        <dbReference type="ARBA" id="ARBA00023273"/>
    </source>
</evidence>
<evidence type="ECO:0000256" key="9">
    <source>
        <dbReference type="ARBA" id="ARBA00023212"/>
    </source>
</evidence>
<evidence type="ECO:0000313" key="11">
    <source>
        <dbReference type="EMBL" id="CAG7821500.1"/>
    </source>
</evidence>
<proteinExistence type="inferred from homology"/>
<evidence type="ECO:0000256" key="7">
    <source>
        <dbReference type="ARBA" id="ARBA00022840"/>
    </source>
</evidence>
<dbReference type="InterPro" id="IPR004344">
    <property type="entry name" value="TTL/TTLL_fam"/>
</dbReference>
<dbReference type="OrthoDB" id="202825at2759"/>
<organism evidence="11 12">
    <name type="scientific">Allacma fusca</name>
    <dbReference type="NCBI Taxonomy" id="39272"/>
    <lineage>
        <taxon>Eukaryota</taxon>
        <taxon>Metazoa</taxon>
        <taxon>Ecdysozoa</taxon>
        <taxon>Arthropoda</taxon>
        <taxon>Hexapoda</taxon>
        <taxon>Collembola</taxon>
        <taxon>Symphypleona</taxon>
        <taxon>Sminthuridae</taxon>
        <taxon>Allacma</taxon>
    </lineage>
</organism>
<dbReference type="GO" id="GO:0005524">
    <property type="term" value="F:ATP binding"/>
    <property type="evidence" value="ECO:0007669"/>
    <property type="project" value="UniProtKB-KW"/>
</dbReference>
<dbReference type="Proteomes" id="UP000708208">
    <property type="component" value="Unassembled WGS sequence"/>
</dbReference>
<reference evidence="11" key="1">
    <citation type="submission" date="2021-06" db="EMBL/GenBank/DDBJ databases">
        <authorList>
            <person name="Hodson N. C."/>
            <person name="Mongue J. A."/>
            <person name="Jaron S. K."/>
        </authorList>
    </citation>
    <scope>NUCLEOTIDE SEQUENCE</scope>
</reference>
<comment type="similarity">
    <text evidence="2">Belongs to the tubulin polyglutamylase family.</text>
</comment>
<feature type="non-terminal residue" evidence="11">
    <location>
        <position position="1"/>
    </location>
</feature>
<keyword evidence="12" id="KW-1185">Reference proteome</keyword>
<keyword evidence="5" id="KW-0493">Microtubule</keyword>
<dbReference type="GO" id="GO:0070740">
    <property type="term" value="F:tubulin-glutamic acid ligase activity"/>
    <property type="evidence" value="ECO:0007669"/>
    <property type="project" value="TreeGrafter"/>
</dbReference>
<protein>
    <submittedName>
        <fullName evidence="11">Uncharacterized protein</fullName>
    </submittedName>
</protein>
<evidence type="ECO:0000256" key="3">
    <source>
        <dbReference type="ARBA" id="ARBA00022490"/>
    </source>
</evidence>
<name>A0A8J2PNQ8_9HEXA</name>
<dbReference type="Pfam" id="PF03133">
    <property type="entry name" value="TTL"/>
    <property type="match status" value="1"/>
</dbReference>
<sequence length="97" mass="11245">MSHLKIAKTWQPVDSYSSMGSGRTEDLQCMMCWKMHDRKNPMSTWIMKPCGKSQGAGIFLINKLSKLKKWSRESRQPNFNPSMVKDAYVISKYIENP</sequence>
<evidence type="ECO:0000256" key="6">
    <source>
        <dbReference type="ARBA" id="ARBA00022741"/>
    </source>
</evidence>
<comment type="subcellular location">
    <subcellularLocation>
        <location evidence="1">Cytoplasm</location>
        <location evidence="1">Cytoskeleton</location>
        <location evidence="1">Cilium basal body</location>
    </subcellularLocation>
</comment>
<evidence type="ECO:0000256" key="1">
    <source>
        <dbReference type="ARBA" id="ARBA00004120"/>
    </source>
</evidence>
<keyword evidence="10" id="KW-0966">Cell projection</keyword>
<gene>
    <name evidence="11" type="ORF">AFUS01_LOCUS31834</name>
</gene>
<dbReference type="GO" id="GO:0015631">
    <property type="term" value="F:tubulin binding"/>
    <property type="evidence" value="ECO:0007669"/>
    <property type="project" value="TreeGrafter"/>
</dbReference>
<keyword evidence="6" id="KW-0547">Nucleotide-binding</keyword>
<keyword evidence="7" id="KW-0067">ATP-binding</keyword>
<evidence type="ECO:0000256" key="4">
    <source>
        <dbReference type="ARBA" id="ARBA00022598"/>
    </source>
</evidence>
<dbReference type="EMBL" id="CAJVCH010513004">
    <property type="protein sequence ID" value="CAG7821500.1"/>
    <property type="molecule type" value="Genomic_DNA"/>
</dbReference>
<accession>A0A8J2PNQ8</accession>
<evidence type="ECO:0000256" key="8">
    <source>
        <dbReference type="ARBA" id="ARBA00023069"/>
    </source>
</evidence>
<evidence type="ECO:0000256" key="5">
    <source>
        <dbReference type="ARBA" id="ARBA00022701"/>
    </source>
</evidence>
<dbReference type="PANTHER" id="PTHR12241">
    <property type="entry name" value="TUBULIN POLYGLUTAMYLASE"/>
    <property type="match status" value="1"/>
</dbReference>
<comment type="caution">
    <text evidence="11">The sequence shown here is derived from an EMBL/GenBank/DDBJ whole genome shotgun (WGS) entry which is preliminary data.</text>
</comment>
<dbReference type="PROSITE" id="PS51221">
    <property type="entry name" value="TTL"/>
    <property type="match status" value="1"/>
</dbReference>
<dbReference type="GO" id="GO:0000226">
    <property type="term" value="P:microtubule cytoskeleton organization"/>
    <property type="evidence" value="ECO:0007669"/>
    <property type="project" value="TreeGrafter"/>
</dbReference>
<dbReference type="GO" id="GO:0005874">
    <property type="term" value="C:microtubule"/>
    <property type="evidence" value="ECO:0007669"/>
    <property type="project" value="UniProtKB-KW"/>
</dbReference>
<dbReference type="AlphaFoldDB" id="A0A8J2PNQ8"/>
<keyword evidence="9" id="KW-0206">Cytoskeleton</keyword>
<evidence type="ECO:0000313" key="12">
    <source>
        <dbReference type="Proteomes" id="UP000708208"/>
    </source>
</evidence>
<dbReference type="PANTHER" id="PTHR12241:SF31">
    <property type="entry name" value="POLYGLUTAMYLASE COMPLEX SUBUNIT TTLL1"/>
    <property type="match status" value="1"/>
</dbReference>
<keyword evidence="8" id="KW-0969">Cilium</keyword>
<keyword evidence="3" id="KW-0963">Cytoplasm</keyword>